<organism evidence="6 7">
    <name type="scientific">Chelatococcus caeni</name>
    <dbReference type="NCBI Taxonomy" id="1348468"/>
    <lineage>
        <taxon>Bacteria</taxon>
        <taxon>Pseudomonadati</taxon>
        <taxon>Pseudomonadota</taxon>
        <taxon>Alphaproteobacteria</taxon>
        <taxon>Hyphomicrobiales</taxon>
        <taxon>Chelatococcaceae</taxon>
        <taxon>Chelatococcus</taxon>
    </lineage>
</organism>
<gene>
    <name evidence="6" type="ORF">GGR16_000335</name>
</gene>
<evidence type="ECO:0000256" key="4">
    <source>
        <dbReference type="ARBA" id="ARBA00023163"/>
    </source>
</evidence>
<dbReference type="InterPro" id="IPR005119">
    <property type="entry name" value="LysR_subst-bd"/>
</dbReference>
<dbReference type="EMBL" id="JACIEN010000001">
    <property type="protein sequence ID" value="MBB4015329.1"/>
    <property type="molecule type" value="Genomic_DNA"/>
</dbReference>
<evidence type="ECO:0000259" key="5">
    <source>
        <dbReference type="PROSITE" id="PS50931"/>
    </source>
</evidence>
<dbReference type="SUPFAM" id="SSF46785">
    <property type="entry name" value="Winged helix' DNA-binding domain"/>
    <property type="match status" value="1"/>
</dbReference>
<dbReference type="InterPro" id="IPR036390">
    <property type="entry name" value="WH_DNA-bd_sf"/>
</dbReference>
<dbReference type="Gene3D" id="1.10.10.10">
    <property type="entry name" value="Winged helix-like DNA-binding domain superfamily/Winged helix DNA-binding domain"/>
    <property type="match status" value="1"/>
</dbReference>
<evidence type="ECO:0000256" key="3">
    <source>
        <dbReference type="ARBA" id="ARBA00023125"/>
    </source>
</evidence>
<proteinExistence type="inferred from homology"/>
<dbReference type="Gene3D" id="3.40.190.290">
    <property type="match status" value="1"/>
</dbReference>
<dbReference type="GO" id="GO:0003700">
    <property type="term" value="F:DNA-binding transcription factor activity"/>
    <property type="evidence" value="ECO:0007669"/>
    <property type="project" value="InterPro"/>
</dbReference>
<dbReference type="GO" id="GO:0006351">
    <property type="term" value="P:DNA-templated transcription"/>
    <property type="evidence" value="ECO:0007669"/>
    <property type="project" value="TreeGrafter"/>
</dbReference>
<dbReference type="PANTHER" id="PTHR30537:SF3">
    <property type="entry name" value="TRANSCRIPTIONAL REGULATORY PROTEIN"/>
    <property type="match status" value="1"/>
</dbReference>
<keyword evidence="2" id="KW-0805">Transcription regulation</keyword>
<dbReference type="InterPro" id="IPR000847">
    <property type="entry name" value="LysR_HTH_N"/>
</dbReference>
<evidence type="ECO:0000313" key="7">
    <source>
        <dbReference type="Proteomes" id="UP000577362"/>
    </source>
</evidence>
<keyword evidence="7" id="KW-1185">Reference proteome</keyword>
<evidence type="ECO:0000313" key="6">
    <source>
        <dbReference type="EMBL" id="MBB4015329.1"/>
    </source>
</evidence>
<dbReference type="InterPro" id="IPR036388">
    <property type="entry name" value="WH-like_DNA-bd_sf"/>
</dbReference>
<dbReference type="GO" id="GO:0043565">
    <property type="term" value="F:sequence-specific DNA binding"/>
    <property type="evidence" value="ECO:0007669"/>
    <property type="project" value="TreeGrafter"/>
</dbReference>
<dbReference type="PROSITE" id="PS50931">
    <property type="entry name" value="HTH_LYSR"/>
    <property type="match status" value="1"/>
</dbReference>
<dbReference type="SUPFAM" id="SSF53850">
    <property type="entry name" value="Periplasmic binding protein-like II"/>
    <property type="match status" value="1"/>
</dbReference>
<keyword evidence="3 6" id="KW-0238">DNA-binding</keyword>
<sequence>MSTETTLVSTAAVHQIAWDDIRLVKAIAEAKGMAGAAERLGINHSTVFRRLGQLEDLLGVKLFERHRAGYAPTPPGEEITALAERIEEDLAGVSMRLAGCAVSPAGELRVTTNDTLLMHLLTPVFAAFREAYPNIRLDIVIGNQALNLSKRDADIAIRATDNPPETLVGRRLATIHWALYGRREAFPDGGRDLDLLSLFERPWVALGDNFSTMHVARYVRDKVPADRIVYKLNTVLGLAEAVEAGIGIGHLPCFIADTRPALVRLTAPAPEFAAGLWLLTHPDLRHSPRVRAFLDFCGAEIARRRIVIEGEKLLPAE</sequence>
<dbReference type="PANTHER" id="PTHR30537">
    <property type="entry name" value="HTH-TYPE TRANSCRIPTIONAL REGULATOR"/>
    <property type="match status" value="1"/>
</dbReference>
<name>A0A840BVE5_9HYPH</name>
<dbReference type="RefSeq" id="WP_183315527.1">
    <property type="nucleotide sequence ID" value="NZ_JACIEN010000001.1"/>
</dbReference>
<dbReference type="AlphaFoldDB" id="A0A840BVE5"/>
<dbReference type="Proteomes" id="UP000577362">
    <property type="component" value="Unassembled WGS sequence"/>
</dbReference>
<protein>
    <submittedName>
        <fullName evidence="6">DNA-binding transcriptional LysR family regulator</fullName>
    </submittedName>
</protein>
<comment type="similarity">
    <text evidence="1">Belongs to the LysR transcriptional regulatory family.</text>
</comment>
<keyword evidence="4" id="KW-0804">Transcription</keyword>
<accession>A0A840BVE5</accession>
<evidence type="ECO:0000256" key="2">
    <source>
        <dbReference type="ARBA" id="ARBA00023015"/>
    </source>
</evidence>
<dbReference type="InterPro" id="IPR058163">
    <property type="entry name" value="LysR-type_TF_proteobact-type"/>
</dbReference>
<evidence type="ECO:0000256" key="1">
    <source>
        <dbReference type="ARBA" id="ARBA00009437"/>
    </source>
</evidence>
<reference evidence="6 7" key="1">
    <citation type="submission" date="2020-08" db="EMBL/GenBank/DDBJ databases">
        <title>Genomic Encyclopedia of Type Strains, Phase IV (KMG-IV): sequencing the most valuable type-strain genomes for metagenomic binning, comparative biology and taxonomic classification.</title>
        <authorList>
            <person name="Goeker M."/>
        </authorList>
    </citation>
    <scope>NUCLEOTIDE SEQUENCE [LARGE SCALE GENOMIC DNA]</scope>
    <source>
        <strain evidence="6 7">DSM 103737</strain>
    </source>
</reference>
<comment type="caution">
    <text evidence="6">The sequence shown here is derived from an EMBL/GenBank/DDBJ whole genome shotgun (WGS) entry which is preliminary data.</text>
</comment>
<dbReference type="Pfam" id="PF03466">
    <property type="entry name" value="LysR_substrate"/>
    <property type="match status" value="1"/>
</dbReference>
<dbReference type="Pfam" id="PF00126">
    <property type="entry name" value="HTH_1"/>
    <property type="match status" value="1"/>
</dbReference>
<feature type="domain" description="HTH lysR-type" evidence="5">
    <location>
        <begin position="16"/>
        <end position="73"/>
    </location>
</feature>